<dbReference type="Proteomes" id="UP000631312">
    <property type="component" value="Unassembled WGS sequence"/>
</dbReference>
<evidence type="ECO:0000256" key="1">
    <source>
        <dbReference type="ARBA" id="ARBA00007118"/>
    </source>
</evidence>
<dbReference type="EMBL" id="JACHNC010000001">
    <property type="protein sequence ID" value="MBB4753403.1"/>
    <property type="molecule type" value="Genomic_DNA"/>
</dbReference>
<evidence type="ECO:0000259" key="3">
    <source>
        <dbReference type="Pfam" id="PF00881"/>
    </source>
</evidence>
<evidence type="ECO:0000313" key="7">
    <source>
        <dbReference type="Proteomes" id="UP000631312"/>
    </source>
</evidence>
<dbReference type="InterPro" id="IPR029479">
    <property type="entry name" value="Nitroreductase"/>
</dbReference>
<evidence type="ECO:0000256" key="2">
    <source>
        <dbReference type="ARBA" id="ARBA00023002"/>
    </source>
</evidence>
<dbReference type="GO" id="GO:0016491">
    <property type="term" value="F:oxidoreductase activity"/>
    <property type="evidence" value="ECO:0007669"/>
    <property type="project" value="UniProtKB-KW"/>
</dbReference>
<accession>A0A7W7HMT0</accession>
<dbReference type="EMBL" id="BOMP01000012">
    <property type="protein sequence ID" value="GIE37937.1"/>
    <property type="molecule type" value="Genomic_DNA"/>
</dbReference>
<evidence type="ECO:0000313" key="6">
    <source>
        <dbReference type="Proteomes" id="UP000590511"/>
    </source>
</evidence>
<evidence type="ECO:0000313" key="4">
    <source>
        <dbReference type="EMBL" id="GIE37937.1"/>
    </source>
</evidence>
<proteinExistence type="inferred from homology"/>
<dbReference type="Proteomes" id="UP000590511">
    <property type="component" value="Unassembled WGS sequence"/>
</dbReference>
<dbReference type="Gene3D" id="3.40.109.10">
    <property type="entry name" value="NADH Oxidase"/>
    <property type="match status" value="1"/>
</dbReference>
<organism evidence="5 6">
    <name type="scientific">Actinoplanes lobatus</name>
    <dbReference type="NCBI Taxonomy" id="113568"/>
    <lineage>
        <taxon>Bacteria</taxon>
        <taxon>Bacillati</taxon>
        <taxon>Actinomycetota</taxon>
        <taxon>Actinomycetes</taxon>
        <taxon>Micromonosporales</taxon>
        <taxon>Micromonosporaceae</taxon>
        <taxon>Actinoplanes</taxon>
    </lineage>
</organism>
<dbReference type="SUPFAM" id="SSF55469">
    <property type="entry name" value="FMN-dependent nitroreductase-like"/>
    <property type="match status" value="1"/>
</dbReference>
<feature type="domain" description="Nitroreductase" evidence="3">
    <location>
        <begin position="8"/>
        <end position="172"/>
    </location>
</feature>
<dbReference type="RefSeq" id="WP_203832430.1">
    <property type="nucleotide sequence ID" value="NZ_BOMP01000012.1"/>
</dbReference>
<dbReference type="PANTHER" id="PTHR43673">
    <property type="entry name" value="NAD(P)H NITROREDUCTASE YDGI-RELATED"/>
    <property type="match status" value="1"/>
</dbReference>
<keyword evidence="2" id="KW-0560">Oxidoreductase</keyword>
<comment type="similarity">
    <text evidence="1">Belongs to the nitroreductase family.</text>
</comment>
<dbReference type="InterPro" id="IPR000415">
    <property type="entry name" value="Nitroreductase-like"/>
</dbReference>
<reference evidence="4 7" key="2">
    <citation type="submission" date="2021-01" db="EMBL/GenBank/DDBJ databases">
        <title>Whole genome shotgun sequence of Actinoplanes lobatus NBRC 12513.</title>
        <authorList>
            <person name="Komaki H."/>
            <person name="Tamura T."/>
        </authorList>
    </citation>
    <scope>NUCLEOTIDE SEQUENCE [LARGE SCALE GENOMIC DNA]</scope>
    <source>
        <strain evidence="4 7">NBRC 12513</strain>
    </source>
</reference>
<evidence type="ECO:0000313" key="5">
    <source>
        <dbReference type="EMBL" id="MBB4753403.1"/>
    </source>
</evidence>
<reference evidence="5 6" key="1">
    <citation type="submission" date="2020-08" db="EMBL/GenBank/DDBJ databases">
        <title>Sequencing the genomes of 1000 actinobacteria strains.</title>
        <authorList>
            <person name="Klenk H.-P."/>
        </authorList>
    </citation>
    <scope>NUCLEOTIDE SEQUENCE [LARGE SCALE GENOMIC DNA]</scope>
    <source>
        <strain evidence="5 6">DSM 43150</strain>
    </source>
</reference>
<sequence>MTDFNQVLRGRRMVRNYRPDPVPDEVIERVVKVVHRAPSAGFSQGHRIVVVSDPKKRAELAAVAEPWYLEHGFHPWISQAPVQLVIGIREASYHERYTEADKLEAAEEIPWPVPFWWFDSGALFALLQLAAANEGLASGFYSPAFPDELAALSAVAGLPDDVALAGVLTVGYPADDPGVPTAKLAKRRKPIDELVTWLR</sequence>
<comment type="caution">
    <text evidence="5">The sequence shown here is derived from an EMBL/GenBank/DDBJ whole genome shotgun (WGS) entry which is preliminary data.</text>
</comment>
<dbReference type="PANTHER" id="PTHR43673:SF10">
    <property type="entry name" value="NADH DEHYDROGENASE_NAD(P)H NITROREDUCTASE XCC3605-RELATED"/>
    <property type="match status" value="1"/>
</dbReference>
<dbReference type="AlphaFoldDB" id="A0A7W7HMT0"/>
<protein>
    <submittedName>
        <fullName evidence="4">NADH oxidase</fullName>
    </submittedName>
    <submittedName>
        <fullName evidence="5">Nitroreductase</fullName>
    </submittedName>
</protein>
<dbReference type="Pfam" id="PF00881">
    <property type="entry name" value="Nitroreductase"/>
    <property type="match status" value="1"/>
</dbReference>
<keyword evidence="7" id="KW-1185">Reference proteome</keyword>
<gene>
    <name evidence="4" type="ORF">Alo02nite_08350</name>
    <name evidence="5" type="ORF">BJ964_007564</name>
</gene>
<name>A0A7W7HMT0_9ACTN</name>
<dbReference type="CDD" id="cd02062">
    <property type="entry name" value="Nitro_FMN_reductase"/>
    <property type="match status" value="1"/>
</dbReference>